<accession>A0A2H1IX44</accession>
<reference evidence="1 2" key="1">
    <citation type="submission" date="2017-03" db="EMBL/GenBank/DDBJ databases">
        <authorList>
            <person name="Afonso C.L."/>
            <person name="Miller P.J."/>
            <person name="Scott M.A."/>
            <person name="Spackman E."/>
            <person name="Goraichik I."/>
            <person name="Dimitrov K.M."/>
            <person name="Suarez D.L."/>
            <person name="Swayne D.E."/>
        </authorList>
    </citation>
    <scope>NUCLEOTIDE SEQUENCE [LARGE SCALE GENOMIC DNA]</scope>
    <source>
        <strain evidence="1 2">CIP 102111</strain>
    </source>
</reference>
<organism evidence="1 2">
    <name type="scientific">Brevibacterium casei CIP 102111</name>
    <dbReference type="NCBI Taxonomy" id="1255625"/>
    <lineage>
        <taxon>Bacteria</taxon>
        <taxon>Bacillati</taxon>
        <taxon>Actinomycetota</taxon>
        <taxon>Actinomycetes</taxon>
        <taxon>Micrococcales</taxon>
        <taxon>Brevibacteriaceae</taxon>
        <taxon>Brevibacterium</taxon>
    </lineage>
</organism>
<evidence type="ECO:0000313" key="2">
    <source>
        <dbReference type="Proteomes" id="UP000234333"/>
    </source>
</evidence>
<gene>
    <name evidence="1" type="ORF">BC102111_01681</name>
</gene>
<protein>
    <submittedName>
        <fullName evidence="1">Uncharacterized protein</fullName>
    </submittedName>
</protein>
<dbReference type="AlphaFoldDB" id="A0A2H1IX44"/>
<proteinExistence type="predicted"/>
<evidence type="ECO:0000313" key="1">
    <source>
        <dbReference type="EMBL" id="SMX79755.1"/>
    </source>
</evidence>
<dbReference type="RefSeq" id="WP_101624061.1">
    <property type="nucleotide sequence ID" value="NZ_FXZC01000003.1"/>
</dbReference>
<name>A0A2H1IX44_9MICO</name>
<dbReference type="GeneID" id="99775332"/>
<sequence length="86" mass="9600">MSSEPYVPSEEEMREYVVVGGEYRPWAPPGDGTETARGAAFDRFIAKVRADTLREFAAKDIPAAVEARRTLLAEADRIEQEARDGR</sequence>
<dbReference type="Proteomes" id="UP000234333">
    <property type="component" value="Unassembled WGS sequence"/>
</dbReference>
<dbReference type="EMBL" id="FXZC01000003">
    <property type="protein sequence ID" value="SMX79755.1"/>
    <property type="molecule type" value="Genomic_DNA"/>
</dbReference>